<evidence type="ECO:0000256" key="1">
    <source>
        <dbReference type="SAM" id="MobiDB-lite"/>
    </source>
</evidence>
<evidence type="ECO:0000313" key="3">
    <source>
        <dbReference type="Proteomes" id="UP000268727"/>
    </source>
</evidence>
<dbReference type="RefSeq" id="WP_148088721.1">
    <property type="nucleotide sequence ID" value="NZ_RJKM01000001.1"/>
</dbReference>
<keyword evidence="3" id="KW-1185">Reference proteome</keyword>
<reference evidence="2 3" key="1">
    <citation type="submission" date="2018-11" db="EMBL/GenBank/DDBJ databases">
        <title>Sequencing the genomes of 1000 actinobacteria strains.</title>
        <authorList>
            <person name="Klenk H.-P."/>
        </authorList>
    </citation>
    <scope>NUCLEOTIDE SEQUENCE [LARGE SCALE GENOMIC DNA]</scope>
    <source>
        <strain evidence="2 3">DSM 44231</strain>
    </source>
</reference>
<dbReference type="AlphaFoldDB" id="A0A3N1H1D4"/>
<protein>
    <submittedName>
        <fullName evidence="2">Uncharacterized protein</fullName>
    </submittedName>
</protein>
<dbReference type="EMBL" id="RJKM01000001">
    <property type="protein sequence ID" value="ROP36289.1"/>
    <property type="molecule type" value="Genomic_DNA"/>
</dbReference>
<proteinExistence type="predicted"/>
<gene>
    <name evidence="2" type="ORF">EDD40_1554</name>
</gene>
<organism evidence="2 3">
    <name type="scientific">Saccharothrix texasensis</name>
    <dbReference type="NCBI Taxonomy" id="103734"/>
    <lineage>
        <taxon>Bacteria</taxon>
        <taxon>Bacillati</taxon>
        <taxon>Actinomycetota</taxon>
        <taxon>Actinomycetes</taxon>
        <taxon>Pseudonocardiales</taxon>
        <taxon>Pseudonocardiaceae</taxon>
        <taxon>Saccharothrix</taxon>
    </lineage>
</organism>
<dbReference type="OrthoDB" id="3708096at2"/>
<sequence length="115" mass="13024">MDRQLHWLRFVQDGRAWDLDVHALWVDDTIALQELARGRTWAQILAGLDVGDMVAVKVMWWAARRANGETALRFEDVRFQWHTLAYSWVDDPTPVPEPPTAAEADPVSEAAPTTG</sequence>
<feature type="region of interest" description="Disordered" evidence="1">
    <location>
        <begin position="92"/>
        <end position="115"/>
    </location>
</feature>
<accession>A0A3N1H1D4</accession>
<dbReference type="Proteomes" id="UP000268727">
    <property type="component" value="Unassembled WGS sequence"/>
</dbReference>
<evidence type="ECO:0000313" key="2">
    <source>
        <dbReference type="EMBL" id="ROP36289.1"/>
    </source>
</evidence>
<name>A0A3N1H1D4_9PSEU</name>
<comment type="caution">
    <text evidence="2">The sequence shown here is derived from an EMBL/GenBank/DDBJ whole genome shotgun (WGS) entry which is preliminary data.</text>
</comment>